<proteinExistence type="predicted"/>
<sequence>MFNETLRESDDGQGGTCERRRSQVNLQCVHVLLPRRLNSASRRRSVLVDATIFDGSDESKEVTSNVEIKLERCIYLPHRALVEPVGELNEFNCSAVASQVPKFSVSASCSLFDLAEV</sequence>
<reference evidence="1 2" key="1">
    <citation type="submission" date="2018-10" db="EMBL/GenBank/DDBJ databases">
        <title>Genomic Encyclopedia of Type Strains, Phase IV (KMG-IV): sequencing the most valuable type-strain genomes for metagenomic binning, comparative biology and taxonomic classification.</title>
        <authorList>
            <person name="Goeker M."/>
        </authorList>
    </citation>
    <scope>NUCLEOTIDE SEQUENCE [LARGE SCALE GENOMIC DNA]</scope>
    <source>
        <strain evidence="1 2">DSM 4734</strain>
    </source>
</reference>
<comment type="caution">
    <text evidence="1">The sequence shown here is derived from an EMBL/GenBank/DDBJ whole genome shotgun (WGS) entry which is preliminary data.</text>
</comment>
<name>A0A495D3Z3_9PROT</name>
<protein>
    <submittedName>
        <fullName evidence="1">Uncharacterized protein</fullName>
    </submittedName>
</protein>
<evidence type="ECO:0000313" key="2">
    <source>
        <dbReference type="Proteomes" id="UP000273675"/>
    </source>
</evidence>
<evidence type="ECO:0000313" key="1">
    <source>
        <dbReference type="EMBL" id="RKQ95931.1"/>
    </source>
</evidence>
<dbReference type="AlphaFoldDB" id="A0A495D3Z3"/>
<dbReference type="EMBL" id="RBIM01000005">
    <property type="protein sequence ID" value="RKQ95931.1"/>
    <property type="molecule type" value="Genomic_DNA"/>
</dbReference>
<dbReference type="RefSeq" id="WP_121211462.1">
    <property type="nucleotide sequence ID" value="NZ_AP027270.1"/>
</dbReference>
<accession>A0A495D3Z3</accession>
<organism evidence="1 2">
    <name type="scientific">Maricaulis maris</name>
    <dbReference type="NCBI Taxonomy" id="74318"/>
    <lineage>
        <taxon>Bacteria</taxon>
        <taxon>Pseudomonadati</taxon>
        <taxon>Pseudomonadota</taxon>
        <taxon>Alphaproteobacteria</taxon>
        <taxon>Maricaulales</taxon>
        <taxon>Maricaulaceae</taxon>
        <taxon>Maricaulis</taxon>
    </lineage>
</organism>
<gene>
    <name evidence="1" type="ORF">C7435_2175</name>
</gene>
<dbReference type="OrthoDB" id="555504at2"/>
<dbReference type="Proteomes" id="UP000273675">
    <property type="component" value="Unassembled WGS sequence"/>
</dbReference>